<dbReference type="SUPFAM" id="SSF49313">
    <property type="entry name" value="Cadherin-like"/>
    <property type="match status" value="4"/>
</dbReference>
<dbReference type="InterPro" id="IPR020894">
    <property type="entry name" value="Cadherin_CS"/>
</dbReference>
<feature type="non-terminal residue" evidence="7">
    <location>
        <position position="1"/>
    </location>
</feature>
<keyword evidence="8" id="KW-1185">Reference proteome</keyword>
<dbReference type="InterPro" id="IPR002126">
    <property type="entry name" value="Cadherin-like_dom"/>
</dbReference>
<keyword evidence="4" id="KW-0472">Membrane</keyword>
<dbReference type="Proteomes" id="UP001166052">
    <property type="component" value="Unassembled WGS sequence"/>
</dbReference>
<name>A0ABS2Z2I9_POLSE</name>
<protein>
    <submittedName>
        <fullName evidence="7">CADH2 protein</fullName>
    </submittedName>
</protein>
<dbReference type="PANTHER" id="PTHR24027">
    <property type="entry name" value="CADHERIN-23"/>
    <property type="match status" value="1"/>
</dbReference>
<evidence type="ECO:0000256" key="3">
    <source>
        <dbReference type="ARBA" id="ARBA00022837"/>
    </source>
</evidence>
<evidence type="ECO:0000256" key="2">
    <source>
        <dbReference type="ARBA" id="ARBA00022737"/>
    </source>
</evidence>
<gene>
    <name evidence="7" type="primary">Cdh2_1</name>
    <name evidence="7" type="ORF">GTO92_0000402</name>
</gene>
<dbReference type="InterPro" id="IPR015919">
    <property type="entry name" value="Cadherin-like_sf"/>
</dbReference>
<dbReference type="PROSITE" id="PS00232">
    <property type="entry name" value="CADHERIN_1"/>
    <property type="match status" value="2"/>
</dbReference>
<organism evidence="7 8">
    <name type="scientific">Polypterus senegalus</name>
    <name type="common">Senegal bichir</name>
    <dbReference type="NCBI Taxonomy" id="55291"/>
    <lineage>
        <taxon>Eukaryota</taxon>
        <taxon>Metazoa</taxon>
        <taxon>Chordata</taxon>
        <taxon>Craniata</taxon>
        <taxon>Vertebrata</taxon>
        <taxon>Euteleostomi</taxon>
        <taxon>Actinopterygii</taxon>
        <taxon>Polypteriformes</taxon>
        <taxon>Polypteridae</taxon>
        <taxon>Polypterus</taxon>
    </lineage>
</organism>
<dbReference type="PANTHER" id="PTHR24027:SF319">
    <property type="entry name" value="CADHERIN-1"/>
    <property type="match status" value="1"/>
</dbReference>
<evidence type="ECO:0000256" key="1">
    <source>
        <dbReference type="ARBA" id="ARBA00004370"/>
    </source>
</evidence>
<keyword evidence="3 5" id="KW-0106">Calcium</keyword>
<dbReference type="SMART" id="SM00112">
    <property type="entry name" value="CA"/>
    <property type="match status" value="4"/>
</dbReference>
<proteinExistence type="predicted"/>
<reference evidence="7" key="1">
    <citation type="journal article" date="2021" name="Cell">
        <title>Tracing the genetic footprints of vertebrate landing in non-teleost ray-finned fishes.</title>
        <authorList>
            <person name="Bi X."/>
            <person name="Wang K."/>
            <person name="Yang L."/>
            <person name="Pan H."/>
            <person name="Jiang H."/>
            <person name="Wei Q."/>
            <person name="Fang M."/>
            <person name="Yu H."/>
            <person name="Zhu C."/>
            <person name="Cai Y."/>
            <person name="He Y."/>
            <person name="Gan X."/>
            <person name="Zeng H."/>
            <person name="Yu D."/>
            <person name="Zhu Y."/>
            <person name="Jiang H."/>
            <person name="Qiu Q."/>
            <person name="Yang H."/>
            <person name="Zhang Y.E."/>
            <person name="Wang W."/>
            <person name="Zhu M."/>
            <person name="He S."/>
            <person name="Zhang G."/>
        </authorList>
    </citation>
    <scope>NUCLEOTIDE SEQUENCE</scope>
    <source>
        <strain evidence="7">Bchr_001</strain>
    </source>
</reference>
<evidence type="ECO:0000259" key="6">
    <source>
        <dbReference type="PROSITE" id="PS50268"/>
    </source>
</evidence>
<comment type="subcellular location">
    <subcellularLocation>
        <location evidence="1">Membrane</location>
    </subcellularLocation>
</comment>
<dbReference type="Gene3D" id="2.60.40.60">
    <property type="entry name" value="Cadherins"/>
    <property type="match status" value="4"/>
</dbReference>
<accession>A0ABS2Z2I9</accession>
<feature type="domain" description="Cadherin" evidence="6">
    <location>
        <begin position="233"/>
        <end position="340"/>
    </location>
</feature>
<evidence type="ECO:0000313" key="7">
    <source>
        <dbReference type="EMBL" id="MBN3293255.1"/>
    </source>
</evidence>
<feature type="domain" description="Cadherin" evidence="6">
    <location>
        <begin position="3"/>
        <end position="110"/>
    </location>
</feature>
<comment type="caution">
    <text evidence="7">The sequence shown here is derived from an EMBL/GenBank/DDBJ whole genome shotgun (WGS) entry which is preliminary data.</text>
</comment>
<sequence>KSTWVIPPINIPENQRGSFPKFVAQIKSEKAKESIIHYGITGPGSDLPPAGLFKIDRDSGWLLVTEPLDREKQSEYLLTLHAVSISGTVAEEPMEIAVTVLDQNDNKPEFISKTFLGKVREGSAPGVTFMTVTAIDKDDPNSDNGILIYSILSQSPPFPNPHMFTINQATGSISVNSPGLDREKSSKYDLIVMVADMTGVGLSTTATAIIDVVSKDEKIDFPMTSFPNGVKDTKVIPPINIPENQRGAFPKQLAQIKSSKSKGSIVHYTITGPGADLPPAGLFEMDKTSAWLLVTEPLDREKQSEYVLIVHAVSINGDIAEDPVPITITVIDQNDNKPEFISKTFVGKVREGSTPGVTFMTVTAIDKDDPNTDHAKIKYSILSQTPPIPNSHMFAISPDTGSISVMSPGLDQEIISNAEITEITTDIAPIAEIFDITKAAPATNLKFELFRKEETVWKVLSGE</sequence>
<dbReference type="Pfam" id="PF00028">
    <property type="entry name" value="Cadherin"/>
    <property type="match status" value="4"/>
</dbReference>
<dbReference type="PRINTS" id="PR00205">
    <property type="entry name" value="CADHERIN"/>
</dbReference>
<keyword evidence="2" id="KW-0677">Repeat</keyword>
<dbReference type="PROSITE" id="PS50268">
    <property type="entry name" value="CADHERIN_2"/>
    <property type="match status" value="4"/>
</dbReference>
<dbReference type="EMBL" id="JAAWVN010020690">
    <property type="protein sequence ID" value="MBN3293255.1"/>
    <property type="molecule type" value="Genomic_DNA"/>
</dbReference>
<feature type="domain" description="Cadherin" evidence="6">
    <location>
        <begin position="111"/>
        <end position="224"/>
    </location>
</feature>
<evidence type="ECO:0000313" key="8">
    <source>
        <dbReference type="Proteomes" id="UP001166052"/>
    </source>
</evidence>
<evidence type="ECO:0000256" key="4">
    <source>
        <dbReference type="ARBA" id="ARBA00023136"/>
    </source>
</evidence>
<dbReference type="CDD" id="cd11304">
    <property type="entry name" value="Cadherin_repeat"/>
    <property type="match status" value="2"/>
</dbReference>
<feature type="domain" description="Cadherin" evidence="6">
    <location>
        <begin position="341"/>
        <end position="426"/>
    </location>
</feature>
<dbReference type="InterPro" id="IPR039808">
    <property type="entry name" value="Cadherin"/>
</dbReference>
<evidence type="ECO:0000256" key="5">
    <source>
        <dbReference type="PROSITE-ProRule" id="PRU00043"/>
    </source>
</evidence>
<feature type="non-terminal residue" evidence="7">
    <location>
        <position position="463"/>
    </location>
</feature>